<dbReference type="OrthoDB" id="2019572at2759"/>
<dbReference type="Pfam" id="PF22810">
    <property type="entry name" value="LPMO_AA14"/>
    <property type="match status" value="1"/>
</dbReference>
<keyword evidence="9" id="KW-1015">Disulfide bond</keyword>
<dbReference type="GO" id="GO:0005576">
    <property type="term" value="C:extracellular region"/>
    <property type="evidence" value="ECO:0007669"/>
    <property type="project" value="UniProtKB-SubCell"/>
</dbReference>
<gene>
    <name evidence="13" type="ORF">EHS25_003277</name>
</gene>
<keyword evidence="5 12" id="KW-0732">Signal</keyword>
<feature type="chain" id="PRO_5019532753" evidence="12">
    <location>
        <begin position="25"/>
        <end position="386"/>
    </location>
</feature>
<accession>A0A427Y8E3</accession>
<evidence type="ECO:0000256" key="12">
    <source>
        <dbReference type="SAM" id="SignalP"/>
    </source>
</evidence>
<comment type="cofactor">
    <cofactor evidence="1">
        <name>Cu(2+)</name>
        <dbReference type="ChEBI" id="CHEBI:29036"/>
    </cofactor>
</comment>
<keyword evidence="6" id="KW-0560">Oxidoreductase</keyword>
<keyword evidence="4" id="KW-0479">Metal-binding</keyword>
<dbReference type="GO" id="GO:0046872">
    <property type="term" value="F:metal ion binding"/>
    <property type="evidence" value="ECO:0007669"/>
    <property type="project" value="UniProtKB-KW"/>
</dbReference>
<comment type="caution">
    <text evidence="13">The sequence shown here is derived from an EMBL/GenBank/DDBJ whole genome shotgun (WGS) entry which is preliminary data.</text>
</comment>
<evidence type="ECO:0000256" key="1">
    <source>
        <dbReference type="ARBA" id="ARBA00001973"/>
    </source>
</evidence>
<evidence type="ECO:0000256" key="8">
    <source>
        <dbReference type="ARBA" id="ARBA00023033"/>
    </source>
</evidence>
<organism evidence="13 14">
    <name type="scientific">Saitozyma podzolica</name>
    <dbReference type="NCBI Taxonomy" id="1890683"/>
    <lineage>
        <taxon>Eukaryota</taxon>
        <taxon>Fungi</taxon>
        <taxon>Dikarya</taxon>
        <taxon>Basidiomycota</taxon>
        <taxon>Agaricomycotina</taxon>
        <taxon>Tremellomycetes</taxon>
        <taxon>Tremellales</taxon>
        <taxon>Trimorphomycetaceae</taxon>
        <taxon>Saitozyma</taxon>
    </lineage>
</organism>
<evidence type="ECO:0000256" key="2">
    <source>
        <dbReference type="ARBA" id="ARBA00004613"/>
    </source>
</evidence>
<dbReference type="Proteomes" id="UP000279259">
    <property type="component" value="Unassembled WGS sequence"/>
</dbReference>
<keyword evidence="10" id="KW-0325">Glycoprotein</keyword>
<evidence type="ECO:0000313" key="14">
    <source>
        <dbReference type="Proteomes" id="UP000279259"/>
    </source>
</evidence>
<feature type="signal peptide" evidence="12">
    <location>
        <begin position="1"/>
        <end position="24"/>
    </location>
</feature>
<evidence type="ECO:0000256" key="11">
    <source>
        <dbReference type="ARBA" id="ARBA00046340"/>
    </source>
</evidence>
<comment type="subcellular location">
    <subcellularLocation>
        <location evidence="2">Secreted</location>
    </subcellularLocation>
</comment>
<keyword evidence="7" id="KW-0186">Copper</keyword>
<dbReference type="GO" id="GO:0004497">
    <property type="term" value="F:monooxygenase activity"/>
    <property type="evidence" value="ECO:0007669"/>
    <property type="project" value="UniProtKB-KW"/>
</dbReference>
<dbReference type="AlphaFoldDB" id="A0A427Y8E3"/>
<keyword evidence="3" id="KW-0964">Secreted</keyword>
<name>A0A427Y8E3_9TREE</name>
<keyword evidence="14" id="KW-1185">Reference proteome</keyword>
<evidence type="ECO:0000256" key="7">
    <source>
        <dbReference type="ARBA" id="ARBA00023008"/>
    </source>
</evidence>
<keyword evidence="8" id="KW-0503">Monooxygenase</keyword>
<comment type="similarity">
    <text evidence="11">Belongs to the polysaccharide monooxygenase AA14 family.</text>
</comment>
<dbReference type="EMBL" id="RSCD01000017">
    <property type="protein sequence ID" value="RSH87368.1"/>
    <property type="molecule type" value="Genomic_DNA"/>
</dbReference>
<sequence length="386" mass="42040">MVAAPLSSRNLALALAYLLPSVTAHIALWDPAMYGWDPNDPNQSEPVTPLYNLTFNQWWFHGYINDPPAAGAMMNLPSGGTYHGQVACNKALTTYGDNPPQQTGLYACEGDLPAGGTGAMHTSDAWESPDPVDVMGCGIAIAYESDVTKIKPSDFTVITVNYTCPWFKHVDFQIPSDLPPCPEGGCHCVWGWVHNIDAGSEQMFLNGYRCNVTGATGTVALPQAEVARKCPVEKSNCTIGSKQPHYWLQQEQNNNLQGYYDPPFYNADYGFTNGAQTDLFAAVTSSTCNRRKRALQTMYDSPTALERHEKRNANRRARVAARDTAGQLVPANASSPLFTAPVESEQESLELALGLRRGPREGSALELGLGQARRRTSSGMVARKTC</sequence>
<evidence type="ECO:0000256" key="5">
    <source>
        <dbReference type="ARBA" id="ARBA00022729"/>
    </source>
</evidence>
<evidence type="ECO:0000256" key="9">
    <source>
        <dbReference type="ARBA" id="ARBA00023157"/>
    </source>
</evidence>
<protein>
    <submittedName>
        <fullName evidence="13">Uncharacterized protein</fullName>
    </submittedName>
</protein>
<dbReference type="InterPro" id="IPR054497">
    <property type="entry name" value="LPMO_AA14"/>
</dbReference>
<evidence type="ECO:0000256" key="4">
    <source>
        <dbReference type="ARBA" id="ARBA00022723"/>
    </source>
</evidence>
<reference evidence="13 14" key="1">
    <citation type="submission" date="2018-11" db="EMBL/GenBank/DDBJ databases">
        <title>Genome sequence of Saitozyma podzolica DSM 27192.</title>
        <authorList>
            <person name="Aliyu H."/>
            <person name="Gorte O."/>
            <person name="Ochsenreither K."/>
        </authorList>
    </citation>
    <scope>NUCLEOTIDE SEQUENCE [LARGE SCALE GENOMIC DNA]</scope>
    <source>
        <strain evidence="13 14">DSM 27192</strain>
    </source>
</reference>
<evidence type="ECO:0000256" key="10">
    <source>
        <dbReference type="ARBA" id="ARBA00023180"/>
    </source>
</evidence>
<evidence type="ECO:0000256" key="6">
    <source>
        <dbReference type="ARBA" id="ARBA00023002"/>
    </source>
</evidence>
<dbReference type="STRING" id="1890683.A0A427Y8E3"/>
<proteinExistence type="inferred from homology"/>
<evidence type="ECO:0000313" key="13">
    <source>
        <dbReference type="EMBL" id="RSH87368.1"/>
    </source>
</evidence>
<evidence type="ECO:0000256" key="3">
    <source>
        <dbReference type="ARBA" id="ARBA00022525"/>
    </source>
</evidence>